<proteinExistence type="predicted"/>
<keyword evidence="3" id="KW-1185">Reference proteome</keyword>
<accession>A0A1Q8QYF6</accession>
<organism evidence="2 3">
    <name type="scientific">Desulfosporosinus metallidurans</name>
    <dbReference type="NCBI Taxonomy" id="1888891"/>
    <lineage>
        <taxon>Bacteria</taxon>
        <taxon>Bacillati</taxon>
        <taxon>Bacillota</taxon>
        <taxon>Clostridia</taxon>
        <taxon>Eubacteriales</taxon>
        <taxon>Desulfitobacteriaceae</taxon>
        <taxon>Desulfosporosinus</taxon>
    </lineage>
</organism>
<reference evidence="2 3" key="1">
    <citation type="submission" date="2016-09" db="EMBL/GenBank/DDBJ databases">
        <title>Complete genome of Desulfosporosinus sp. OL.</title>
        <authorList>
            <person name="Mardanov A."/>
            <person name="Beletsky A."/>
            <person name="Panova A."/>
            <person name="Karnachuk O."/>
            <person name="Ravin N."/>
        </authorList>
    </citation>
    <scope>NUCLEOTIDE SEQUENCE [LARGE SCALE GENOMIC DNA]</scope>
    <source>
        <strain evidence="2 3">OL</strain>
    </source>
</reference>
<evidence type="ECO:0000313" key="3">
    <source>
        <dbReference type="Proteomes" id="UP000186102"/>
    </source>
</evidence>
<comment type="caution">
    <text evidence="2">The sequence shown here is derived from an EMBL/GenBank/DDBJ whole genome shotgun (WGS) entry which is preliminary data.</text>
</comment>
<evidence type="ECO:0008006" key="4">
    <source>
        <dbReference type="Google" id="ProtNLM"/>
    </source>
</evidence>
<feature type="transmembrane region" description="Helical" evidence="1">
    <location>
        <begin position="122"/>
        <end position="146"/>
    </location>
</feature>
<gene>
    <name evidence="2" type="ORF">DSOL_1886</name>
</gene>
<protein>
    <recommendedName>
        <fullName evidence="4">DUF456 domain-containing protein</fullName>
    </recommendedName>
</protein>
<keyword evidence="1" id="KW-0472">Membrane</keyword>
<sequence>MGFLQLILLEGVLLLSAGMIFFGGVRGTVAATVVLSGINILSHDAAQFWYWEIFLLSGGTIGIVLQLIVGRSANKSQVVNGLVGGLISLVLFGAFITPIVAIILWALVVGTGIVPKNEKSQVLWGFAPTILRLIIGLVGVICGNILTL</sequence>
<dbReference type="AlphaFoldDB" id="A0A1Q8QYF6"/>
<dbReference type="OrthoDB" id="1797654at2"/>
<feature type="transmembrane region" description="Helical" evidence="1">
    <location>
        <begin position="12"/>
        <end position="36"/>
    </location>
</feature>
<keyword evidence="1" id="KW-1133">Transmembrane helix</keyword>
<name>A0A1Q8QYF6_9FIRM</name>
<feature type="transmembrane region" description="Helical" evidence="1">
    <location>
        <begin position="48"/>
        <end position="69"/>
    </location>
</feature>
<evidence type="ECO:0000313" key="2">
    <source>
        <dbReference type="EMBL" id="OLN32280.1"/>
    </source>
</evidence>
<evidence type="ECO:0000256" key="1">
    <source>
        <dbReference type="SAM" id="Phobius"/>
    </source>
</evidence>
<keyword evidence="1" id="KW-0812">Transmembrane</keyword>
<dbReference type="Proteomes" id="UP000186102">
    <property type="component" value="Unassembled WGS sequence"/>
</dbReference>
<feature type="transmembrane region" description="Helical" evidence="1">
    <location>
        <begin position="81"/>
        <end position="110"/>
    </location>
</feature>
<dbReference type="EMBL" id="MLBF01000010">
    <property type="protein sequence ID" value="OLN32280.1"/>
    <property type="molecule type" value="Genomic_DNA"/>
</dbReference>
<dbReference type="RefSeq" id="WP_075364558.1">
    <property type="nucleotide sequence ID" value="NZ_MLBF01000010.1"/>
</dbReference>